<dbReference type="Gene3D" id="1.20.1600.10">
    <property type="entry name" value="Outer membrane efflux proteins (OEP)"/>
    <property type="match status" value="1"/>
</dbReference>
<dbReference type="Pfam" id="PF02321">
    <property type="entry name" value="OEP"/>
    <property type="match status" value="2"/>
</dbReference>
<protein>
    <submittedName>
        <fullName evidence="3">Efflux transporter outer membrane subunit</fullName>
    </submittedName>
</protein>
<dbReference type="NCBIfam" id="TIGR01845">
    <property type="entry name" value="outer_NodT"/>
    <property type="match status" value="1"/>
</dbReference>
<dbReference type="SUPFAM" id="SSF56954">
    <property type="entry name" value="Outer membrane efflux proteins (OEP)"/>
    <property type="match status" value="1"/>
</dbReference>
<dbReference type="PROSITE" id="PS51257">
    <property type="entry name" value="PROKAR_LIPOPROTEIN"/>
    <property type="match status" value="1"/>
</dbReference>
<dbReference type="RefSeq" id="WP_166031350.1">
    <property type="nucleotide sequence ID" value="NZ_CP048877.1"/>
</dbReference>
<keyword evidence="2" id="KW-0449">Lipoprotein</keyword>
<dbReference type="InterPro" id="IPR003423">
    <property type="entry name" value="OMP_efflux"/>
</dbReference>
<evidence type="ECO:0000256" key="2">
    <source>
        <dbReference type="RuleBase" id="RU362097"/>
    </source>
</evidence>
<dbReference type="EMBL" id="CP048877">
    <property type="protein sequence ID" value="QIJ71128.1"/>
    <property type="molecule type" value="Genomic_DNA"/>
</dbReference>
<dbReference type="PANTHER" id="PTHR30203:SF29">
    <property type="entry name" value="PROTEIN CYAE"/>
    <property type="match status" value="1"/>
</dbReference>
<reference evidence="3 4" key="1">
    <citation type="submission" date="2020-02" db="EMBL/GenBank/DDBJ databases">
        <title>Genome analysis of Thermosulfuriphilus ammonigenes ST65T, an anaerobic thermophilic chemolithoautotrophic bacterium isolated from a deep-sea hydrothermal vent.</title>
        <authorList>
            <person name="Slobodkina G."/>
            <person name="Allioux M."/>
            <person name="Merkel A."/>
            <person name="Alain K."/>
            <person name="Jebbar M."/>
            <person name="Slobodkin A."/>
        </authorList>
    </citation>
    <scope>NUCLEOTIDE SEQUENCE [LARGE SCALE GENOMIC DNA]</scope>
    <source>
        <strain evidence="3 4">ST65</strain>
    </source>
</reference>
<keyword evidence="2" id="KW-1134">Transmembrane beta strand</keyword>
<sequence>MIRSGLVGICLSLSLWLVACGRPVTQPLSPLKPPPHYLSAPRSSSLTPPPDNWWQDFADPALDELVARVLKHNYDLRQAVARVAEMKAQSRVARAARFPRLDFNFQGRRERNVIFGPFFTRSPSYIIGRFNSSLAASYEVDLWRRLSKESQAAYLRLLQAEEDRQALAQILVAEAVSTYLKRAFSLCQLSVLEEEIDLESRLLAILQERFSQGVVDLATVKVQESLLAQKKADRLVLLKELKSLGQKLDLLAGVYPGSGPRRASSLCELNLSPPPAGLPSELLLRRPDIRSARAALAAARAQAAAARAARFPSIKLTADMGRISTALKDLLRPENRWWQLAVSLSQPLFDAGALKAQEMAARARAESAEATYMKTVLQAFYEVESALLAEEKLAQILDQRLRQQEALKIQWELKGRRYQAGVLEATALLEARRRYLETTRAVYEARQALFLNRVSLYRALGGSWPNLDRKTR</sequence>
<keyword evidence="4" id="KW-1185">Reference proteome</keyword>
<evidence type="ECO:0000313" key="3">
    <source>
        <dbReference type="EMBL" id="QIJ71128.1"/>
    </source>
</evidence>
<keyword evidence="2" id="KW-0812">Transmembrane</keyword>
<evidence type="ECO:0000313" key="4">
    <source>
        <dbReference type="Proteomes" id="UP000502179"/>
    </source>
</evidence>
<proteinExistence type="inferred from homology"/>
<name>A0A6G7PUK8_9BACT</name>
<dbReference type="InterPro" id="IPR010131">
    <property type="entry name" value="MdtP/NodT-like"/>
</dbReference>
<dbReference type="GO" id="GO:0015562">
    <property type="term" value="F:efflux transmembrane transporter activity"/>
    <property type="evidence" value="ECO:0007669"/>
    <property type="project" value="InterPro"/>
</dbReference>
<evidence type="ECO:0000256" key="1">
    <source>
        <dbReference type="ARBA" id="ARBA00007613"/>
    </source>
</evidence>
<keyword evidence="2" id="KW-0564">Palmitate</keyword>
<organism evidence="3 4">
    <name type="scientific">Thermosulfuriphilus ammonigenes</name>
    <dbReference type="NCBI Taxonomy" id="1936021"/>
    <lineage>
        <taxon>Bacteria</taxon>
        <taxon>Pseudomonadati</taxon>
        <taxon>Thermodesulfobacteriota</taxon>
        <taxon>Thermodesulfobacteria</taxon>
        <taxon>Thermodesulfobacteriales</taxon>
        <taxon>Thermodesulfobacteriaceae</taxon>
        <taxon>Thermosulfuriphilus</taxon>
    </lineage>
</organism>
<dbReference type="Gene3D" id="2.20.200.10">
    <property type="entry name" value="Outer membrane efflux proteins (OEP)"/>
    <property type="match status" value="1"/>
</dbReference>
<gene>
    <name evidence="3" type="ORF">G4V39_02050</name>
</gene>
<keyword evidence="2" id="KW-0472">Membrane</keyword>
<dbReference type="KEGG" id="tav:G4V39_02050"/>
<dbReference type="Proteomes" id="UP000502179">
    <property type="component" value="Chromosome"/>
</dbReference>
<comment type="similarity">
    <text evidence="1 2">Belongs to the outer membrane factor (OMF) (TC 1.B.17) family.</text>
</comment>
<accession>A0A6G7PUK8</accession>
<comment type="subcellular location">
    <subcellularLocation>
        <location evidence="2">Cell membrane</location>
        <topology evidence="2">Lipid-anchor</topology>
    </subcellularLocation>
</comment>
<dbReference type="AlphaFoldDB" id="A0A6G7PUK8"/>
<dbReference type="PANTHER" id="PTHR30203">
    <property type="entry name" value="OUTER MEMBRANE CATION EFFLUX PROTEIN"/>
    <property type="match status" value="1"/>
</dbReference>
<dbReference type="GO" id="GO:0005886">
    <property type="term" value="C:plasma membrane"/>
    <property type="evidence" value="ECO:0007669"/>
    <property type="project" value="UniProtKB-SubCell"/>
</dbReference>